<accession>A0A3G2UTE6</accession>
<dbReference type="Proteomes" id="UP000280708">
    <property type="component" value="Chromosome"/>
</dbReference>
<dbReference type="EMBL" id="CP033230">
    <property type="protein sequence ID" value="AYO77242.1"/>
    <property type="molecule type" value="Genomic_DNA"/>
</dbReference>
<protein>
    <recommendedName>
        <fullName evidence="4">Transmembrane protein</fullName>
    </recommendedName>
</protein>
<name>A0A3G2UTE6_SPHYA</name>
<keyword evidence="1" id="KW-0472">Membrane</keyword>
<gene>
    <name evidence="2" type="ORF">EBF16_10275</name>
</gene>
<evidence type="ECO:0000256" key="1">
    <source>
        <dbReference type="SAM" id="Phobius"/>
    </source>
</evidence>
<evidence type="ECO:0000313" key="3">
    <source>
        <dbReference type="Proteomes" id="UP000280708"/>
    </source>
</evidence>
<keyword evidence="1" id="KW-1133">Transmembrane helix</keyword>
<feature type="transmembrane region" description="Helical" evidence="1">
    <location>
        <begin position="20"/>
        <end position="39"/>
    </location>
</feature>
<dbReference type="AlphaFoldDB" id="A0A3G2UTE6"/>
<reference evidence="2 3" key="1">
    <citation type="submission" date="2018-10" db="EMBL/GenBank/DDBJ databases">
        <title>Characterization and genome analysis of a novel bacterium Sphingobium yanoikuyae SJTF8 capable of degrading PAHs.</title>
        <authorList>
            <person name="Yin C."/>
            <person name="Xiong W."/>
            <person name="Liang R."/>
        </authorList>
    </citation>
    <scope>NUCLEOTIDE SEQUENCE [LARGE SCALE GENOMIC DNA]</scope>
    <source>
        <strain evidence="2 3">SJTF8</strain>
    </source>
</reference>
<proteinExistence type="predicted"/>
<feature type="transmembrane region" description="Helical" evidence="1">
    <location>
        <begin position="51"/>
        <end position="72"/>
    </location>
</feature>
<dbReference type="RefSeq" id="WP_069338866.1">
    <property type="nucleotide sequence ID" value="NZ_CP033230.1"/>
</dbReference>
<evidence type="ECO:0000313" key="2">
    <source>
        <dbReference type="EMBL" id="AYO77242.1"/>
    </source>
</evidence>
<sequence length="99" mass="10693">MAGDPQVELGETIPRFFTHWIASCFGHFLMVLLPLVAAWPHPLEGPDFPRWWSVLLFAGVTSIAAAIINANLPVTARELVKSVALGFALNATGVILKIA</sequence>
<organism evidence="2 3">
    <name type="scientific">Sphingobium yanoikuyae</name>
    <name type="common">Sphingomonas yanoikuyae</name>
    <dbReference type="NCBI Taxonomy" id="13690"/>
    <lineage>
        <taxon>Bacteria</taxon>
        <taxon>Pseudomonadati</taxon>
        <taxon>Pseudomonadota</taxon>
        <taxon>Alphaproteobacteria</taxon>
        <taxon>Sphingomonadales</taxon>
        <taxon>Sphingomonadaceae</taxon>
        <taxon>Sphingobium</taxon>
    </lineage>
</organism>
<keyword evidence="1" id="KW-0812">Transmembrane</keyword>
<evidence type="ECO:0008006" key="4">
    <source>
        <dbReference type="Google" id="ProtNLM"/>
    </source>
</evidence>